<dbReference type="CDD" id="cd03220">
    <property type="entry name" value="ABC_KpsT_Wzt"/>
    <property type="match status" value="1"/>
</dbReference>
<evidence type="ECO:0000313" key="5">
    <source>
        <dbReference type="EMBL" id="NLW35087.1"/>
    </source>
</evidence>
<dbReference type="InterPro" id="IPR017871">
    <property type="entry name" value="ABC_transporter-like_CS"/>
</dbReference>
<dbReference type="Pfam" id="PF00005">
    <property type="entry name" value="ABC_tran"/>
    <property type="match status" value="1"/>
</dbReference>
<comment type="similarity">
    <text evidence="1">Belongs to the ABC transporter superfamily.</text>
</comment>
<dbReference type="GO" id="GO:0016020">
    <property type="term" value="C:membrane"/>
    <property type="evidence" value="ECO:0007669"/>
    <property type="project" value="InterPro"/>
</dbReference>
<dbReference type="EMBL" id="JAAYEE010000103">
    <property type="protein sequence ID" value="NLW35087.1"/>
    <property type="molecule type" value="Genomic_DNA"/>
</dbReference>
<dbReference type="GO" id="GO:0016887">
    <property type="term" value="F:ATP hydrolysis activity"/>
    <property type="evidence" value="ECO:0007669"/>
    <property type="project" value="InterPro"/>
</dbReference>
<dbReference type="SUPFAM" id="SSF52540">
    <property type="entry name" value="P-loop containing nucleoside triphosphate hydrolases"/>
    <property type="match status" value="1"/>
</dbReference>
<dbReference type="InterPro" id="IPR003439">
    <property type="entry name" value="ABC_transporter-like_ATP-bd"/>
</dbReference>
<dbReference type="InterPro" id="IPR027417">
    <property type="entry name" value="P-loop_NTPase"/>
</dbReference>
<organism evidence="5 6">
    <name type="scientific">Syntrophorhabdus aromaticivorans</name>
    <dbReference type="NCBI Taxonomy" id="328301"/>
    <lineage>
        <taxon>Bacteria</taxon>
        <taxon>Pseudomonadati</taxon>
        <taxon>Thermodesulfobacteriota</taxon>
        <taxon>Syntrophorhabdia</taxon>
        <taxon>Syntrophorhabdales</taxon>
        <taxon>Syntrophorhabdaceae</taxon>
        <taxon>Syntrophorhabdus</taxon>
    </lineage>
</organism>
<evidence type="ECO:0000313" key="6">
    <source>
        <dbReference type="Proteomes" id="UP000777265"/>
    </source>
</evidence>
<evidence type="ECO:0000256" key="1">
    <source>
        <dbReference type="ARBA" id="ARBA00005417"/>
    </source>
</evidence>
<dbReference type="STRING" id="909663.GCA_000512235_02185"/>
<dbReference type="InterPro" id="IPR003593">
    <property type="entry name" value="AAA+_ATPase"/>
</dbReference>
<gene>
    <name evidence="5" type="ORF">GXY80_06335</name>
</gene>
<dbReference type="SMART" id="SM00382">
    <property type="entry name" value="AAA"/>
    <property type="match status" value="1"/>
</dbReference>
<evidence type="ECO:0000256" key="3">
    <source>
        <dbReference type="ARBA" id="ARBA00022741"/>
    </source>
</evidence>
<evidence type="ECO:0000256" key="4">
    <source>
        <dbReference type="ARBA" id="ARBA00022840"/>
    </source>
</evidence>
<keyword evidence="3" id="KW-0547">Nucleotide-binding</keyword>
<reference evidence="5" key="1">
    <citation type="journal article" date="2020" name="Biotechnol. Biofuels">
        <title>New insights from the biogas microbiome by comprehensive genome-resolved metagenomics of nearly 1600 species originating from multiple anaerobic digesters.</title>
        <authorList>
            <person name="Campanaro S."/>
            <person name="Treu L."/>
            <person name="Rodriguez-R L.M."/>
            <person name="Kovalovszki A."/>
            <person name="Ziels R.M."/>
            <person name="Maus I."/>
            <person name="Zhu X."/>
            <person name="Kougias P.G."/>
            <person name="Basile A."/>
            <person name="Luo G."/>
            <person name="Schluter A."/>
            <person name="Konstantinidis K.T."/>
            <person name="Angelidaki I."/>
        </authorList>
    </citation>
    <scope>NUCLEOTIDE SEQUENCE</scope>
    <source>
        <strain evidence="5">AS06rmzACSIP_7</strain>
    </source>
</reference>
<comment type="caution">
    <text evidence="5">The sequence shown here is derived from an EMBL/GenBank/DDBJ whole genome shotgun (WGS) entry which is preliminary data.</text>
</comment>
<dbReference type="PROSITE" id="PS50893">
    <property type="entry name" value="ABC_TRANSPORTER_2"/>
    <property type="match status" value="1"/>
</dbReference>
<reference evidence="5" key="2">
    <citation type="submission" date="2020-01" db="EMBL/GenBank/DDBJ databases">
        <authorList>
            <person name="Campanaro S."/>
        </authorList>
    </citation>
    <scope>NUCLEOTIDE SEQUENCE</scope>
    <source>
        <strain evidence="5">AS06rmzACSIP_7</strain>
    </source>
</reference>
<dbReference type="GO" id="GO:0140359">
    <property type="term" value="F:ABC-type transporter activity"/>
    <property type="evidence" value="ECO:0007669"/>
    <property type="project" value="InterPro"/>
</dbReference>
<dbReference type="Proteomes" id="UP000777265">
    <property type="component" value="Unassembled WGS sequence"/>
</dbReference>
<sequence length="243" mass="26801">MDRITIDARNLSKRFGMYSSPAKRLQEILCPFGRKDHPEVWALKDVSFKVKQGETVGVIGRNGSGKSTLLQVLCGILRPTVGEIVVNGRVSALLELGAGFHPEFSGRENVYMNGAIMGLSRKEMDFRFQEIADFAEIGAFIEQPVRTYSSGMFVRLAFACAVNIAPDILIVDEALAVGDAYFQQKCMQKIMEFRENGGSMLLVSHDMTSVKTLCDSAILLDKGVVIERGDPARVVDRYQAING</sequence>
<dbReference type="PANTHER" id="PTHR46743">
    <property type="entry name" value="TEICHOIC ACIDS EXPORT ATP-BINDING PROTEIN TAGH"/>
    <property type="match status" value="1"/>
</dbReference>
<dbReference type="PROSITE" id="PS00211">
    <property type="entry name" value="ABC_TRANSPORTER_1"/>
    <property type="match status" value="1"/>
</dbReference>
<proteinExistence type="inferred from homology"/>
<dbReference type="InterPro" id="IPR050683">
    <property type="entry name" value="Bact_Polysacc_Export_ATP-bd"/>
</dbReference>
<dbReference type="GO" id="GO:0005524">
    <property type="term" value="F:ATP binding"/>
    <property type="evidence" value="ECO:0007669"/>
    <property type="project" value="UniProtKB-KW"/>
</dbReference>
<accession>A0A351U2I9</accession>
<dbReference type="InterPro" id="IPR015860">
    <property type="entry name" value="ABC_transpr_TagH-like"/>
</dbReference>
<dbReference type="Gene3D" id="3.40.50.300">
    <property type="entry name" value="P-loop containing nucleotide triphosphate hydrolases"/>
    <property type="match status" value="1"/>
</dbReference>
<dbReference type="PANTHER" id="PTHR46743:SF2">
    <property type="entry name" value="TEICHOIC ACIDS EXPORT ATP-BINDING PROTEIN TAGH"/>
    <property type="match status" value="1"/>
</dbReference>
<evidence type="ECO:0000256" key="2">
    <source>
        <dbReference type="ARBA" id="ARBA00022448"/>
    </source>
</evidence>
<protein>
    <submittedName>
        <fullName evidence="5">ABC transporter ATP-binding protein</fullName>
    </submittedName>
</protein>
<keyword evidence="4 5" id="KW-0067">ATP-binding</keyword>
<keyword evidence="2" id="KW-0813">Transport</keyword>
<dbReference type="AlphaFoldDB" id="A0A351U2I9"/>
<name>A0A351U2I9_9BACT</name>